<organism evidence="2 3">
    <name type="scientific">Cercospora zeae-maydis SCOH1-5</name>
    <dbReference type="NCBI Taxonomy" id="717836"/>
    <lineage>
        <taxon>Eukaryota</taxon>
        <taxon>Fungi</taxon>
        <taxon>Dikarya</taxon>
        <taxon>Ascomycota</taxon>
        <taxon>Pezizomycotina</taxon>
        <taxon>Dothideomycetes</taxon>
        <taxon>Dothideomycetidae</taxon>
        <taxon>Mycosphaerellales</taxon>
        <taxon>Mycosphaerellaceae</taxon>
        <taxon>Cercospora</taxon>
    </lineage>
</organism>
<gene>
    <name evidence="2" type="ORF">CERZMDRAFT_82215</name>
</gene>
<feature type="compositionally biased region" description="Polar residues" evidence="1">
    <location>
        <begin position="43"/>
        <end position="71"/>
    </location>
</feature>
<feature type="region of interest" description="Disordered" evidence="1">
    <location>
        <begin position="43"/>
        <end position="131"/>
    </location>
</feature>
<reference evidence="2" key="1">
    <citation type="journal article" date="2020" name="Stud. Mycol.">
        <title>101 Dothideomycetes genomes: a test case for predicting lifestyles and emergence of pathogens.</title>
        <authorList>
            <person name="Haridas S."/>
            <person name="Albert R."/>
            <person name="Binder M."/>
            <person name="Bloem J."/>
            <person name="Labutti K."/>
            <person name="Salamov A."/>
            <person name="Andreopoulos B."/>
            <person name="Baker S."/>
            <person name="Barry K."/>
            <person name="Bills G."/>
            <person name="Bluhm B."/>
            <person name="Cannon C."/>
            <person name="Castanera R."/>
            <person name="Culley D."/>
            <person name="Daum C."/>
            <person name="Ezra D."/>
            <person name="Gonzalez J."/>
            <person name="Henrissat B."/>
            <person name="Kuo A."/>
            <person name="Liang C."/>
            <person name="Lipzen A."/>
            <person name="Lutzoni F."/>
            <person name="Magnuson J."/>
            <person name="Mondo S."/>
            <person name="Nolan M."/>
            <person name="Ohm R."/>
            <person name="Pangilinan J."/>
            <person name="Park H.-J."/>
            <person name="Ramirez L."/>
            <person name="Alfaro M."/>
            <person name="Sun H."/>
            <person name="Tritt A."/>
            <person name="Yoshinaga Y."/>
            <person name="Zwiers L.-H."/>
            <person name="Turgeon B."/>
            <person name="Goodwin S."/>
            <person name="Spatafora J."/>
            <person name="Crous P."/>
            <person name="Grigoriev I."/>
        </authorList>
    </citation>
    <scope>NUCLEOTIDE SEQUENCE</scope>
    <source>
        <strain evidence="2">SCOH1-5</strain>
    </source>
</reference>
<evidence type="ECO:0000313" key="3">
    <source>
        <dbReference type="Proteomes" id="UP000799539"/>
    </source>
</evidence>
<accession>A0A6A6FPP8</accession>
<keyword evidence="3" id="KW-1185">Reference proteome</keyword>
<dbReference type="Proteomes" id="UP000799539">
    <property type="component" value="Unassembled WGS sequence"/>
</dbReference>
<name>A0A6A6FPP8_9PEZI</name>
<dbReference type="EMBL" id="ML992666">
    <property type="protein sequence ID" value="KAF2215158.1"/>
    <property type="molecule type" value="Genomic_DNA"/>
</dbReference>
<evidence type="ECO:0000313" key="2">
    <source>
        <dbReference type="EMBL" id="KAF2215158.1"/>
    </source>
</evidence>
<feature type="region of interest" description="Disordered" evidence="1">
    <location>
        <begin position="164"/>
        <end position="195"/>
    </location>
</feature>
<feature type="compositionally biased region" description="Low complexity" evidence="1">
    <location>
        <begin position="86"/>
        <end position="97"/>
    </location>
</feature>
<dbReference type="AlphaFoldDB" id="A0A6A6FPP8"/>
<evidence type="ECO:0000256" key="1">
    <source>
        <dbReference type="SAM" id="MobiDB-lite"/>
    </source>
</evidence>
<sequence>MPPTKALCLQLRPLHPNTALSALDSGFSFTTSKKNQNLENPLQQHPLETQSNRQARFPQPLSTRSQTQTRPTCHRDSIRTRKGLSRRSPFSSQSNSPLHQYPSRRSTRRRWSRTTPRTHFQRVPTERPRRRSTIVAAIRSCLSTAASTAKETCRSLFKKDAAAAIKASKDAGGDGAAPAPAPAPAPVPVKRDNRK</sequence>
<protein>
    <submittedName>
        <fullName evidence="2">Uncharacterized protein</fullName>
    </submittedName>
</protein>
<proteinExistence type="predicted"/>